<reference evidence="1" key="1">
    <citation type="submission" date="2021-01" db="EMBL/GenBank/DDBJ databases">
        <title>Modified the classification status of verrucomicrobia.</title>
        <authorList>
            <person name="Feng X."/>
        </authorList>
    </citation>
    <scope>NUCLEOTIDE SEQUENCE</scope>
    <source>
        <strain evidence="1">KCTC 12986</strain>
    </source>
</reference>
<keyword evidence="2" id="KW-1185">Reference proteome</keyword>
<comment type="caution">
    <text evidence="1">The sequence shown here is derived from an EMBL/GenBank/DDBJ whole genome shotgun (WGS) entry which is preliminary data.</text>
</comment>
<name>A0A934VJP5_9BACT</name>
<dbReference type="Proteomes" id="UP000604083">
    <property type="component" value="Unassembled WGS sequence"/>
</dbReference>
<organism evidence="1 2">
    <name type="scientific">Roseibacillus ishigakijimensis</name>
    <dbReference type="NCBI Taxonomy" id="454146"/>
    <lineage>
        <taxon>Bacteria</taxon>
        <taxon>Pseudomonadati</taxon>
        <taxon>Verrucomicrobiota</taxon>
        <taxon>Verrucomicrobiia</taxon>
        <taxon>Verrucomicrobiales</taxon>
        <taxon>Verrucomicrobiaceae</taxon>
        <taxon>Roseibacillus</taxon>
    </lineage>
</organism>
<dbReference type="InterPro" id="IPR014923">
    <property type="entry name" value="DUF1802"/>
</dbReference>
<dbReference type="AlphaFoldDB" id="A0A934VJP5"/>
<gene>
    <name evidence="1" type="ORF">JIN78_01995</name>
</gene>
<evidence type="ECO:0000313" key="1">
    <source>
        <dbReference type="EMBL" id="MBK1832819.1"/>
    </source>
</evidence>
<proteinExistence type="predicted"/>
<sequence length="162" mass="18926">MIAFKEWQTVCAALAAGRQRVILRKGGIHEGREGFAWKHERFALFPTRFHAQREGLKPADWERFGEGPFEEWQEGEVVPIRWECVVEKAVTLESWEEVAALDEAHIWTEEVVRERFAWEMKGMKGQSLHAAFVETRELAEPFEVTYAKRLHGGCRSWLELKK</sequence>
<dbReference type="RefSeq" id="WP_200390255.1">
    <property type="nucleotide sequence ID" value="NZ_JAENIO010000003.1"/>
</dbReference>
<protein>
    <submittedName>
        <fullName evidence="1">DUF1802 family protein</fullName>
    </submittedName>
</protein>
<dbReference type="EMBL" id="JAENIO010000003">
    <property type="protein sequence ID" value="MBK1832819.1"/>
    <property type="molecule type" value="Genomic_DNA"/>
</dbReference>
<dbReference type="Pfam" id="PF08819">
    <property type="entry name" value="DUF1802"/>
    <property type="match status" value="1"/>
</dbReference>
<evidence type="ECO:0000313" key="2">
    <source>
        <dbReference type="Proteomes" id="UP000604083"/>
    </source>
</evidence>
<accession>A0A934VJP5</accession>